<keyword evidence="1" id="KW-0143">Chaperone</keyword>
<keyword evidence="2" id="KW-0472">Membrane</keyword>
<dbReference type="InterPro" id="IPR036869">
    <property type="entry name" value="J_dom_sf"/>
</dbReference>
<evidence type="ECO:0000256" key="2">
    <source>
        <dbReference type="SAM" id="Phobius"/>
    </source>
</evidence>
<reference evidence="4 5" key="1">
    <citation type="journal article" date="2015" name="Genome Biol. Evol.">
        <title>Phylogenomic analyses indicate that early fungi evolved digesting cell walls of algal ancestors of land plants.</title>
        <authorList>
            <person name="Chang Y."/>
            <person name="Wang S."/>
            <person name="Sekimoto S."/>
            <person name="Aerts A.L."/>
            <person name="Choi C."/>
            <person name="Clum A."/>
            <person name="LaButti K.M."/>
            <person name="Lindquist E.A."/>
            <person name="Yee Ngan C."/>
            <person name="Ohm R.A."/>
            <person name="Salamov A.A."/>
            <person name="Grigoriev I.V."/>
            <person name="Spatafora J.W."/>
            <person name="Berbee M.L."/>
        </authorList>
    </citation>
    <scope>NUCLEOTIDE SEQUENCE [LARGE SCALE GENOMIC DNA]</scope>
    <source>
        <strain evidence="4 5">NRRL 1564</strain>
    </source>
</reference>
<dbReference type="CDD" id="cd06257">
    <property type="entry name" value="DnaJ"/>
    <property type="match status" value="1"/>
</dbReference>
<dbReference type="SUPFAM" id="SSF46565">
    <property type="entry name" value="Chaperone J-domain"/>
    <property type="match status" value="1"/>
</dbReference>
<evidence type="ECO:0000313" key="4">
    <source>
        <dbReference type="EMBL" id="PIA17078.1"/>
    </source>
</evidence>
<dbReference type="Proteomes" id="UP000242474">
    <property type="component" value="Unassembled WGS sequence"/>
</dbReference>
<dbReference type="InterPro" id="IPR051948">
    <property type="entry name" value="Hsp70_co-chaperone_J-domain"/>
</dbReference>
<keyword evidence="5" id="KW-1185">Reference proteome</keyword>
<dbReference type="GO" id="GO:0005783">
    <property type="term" value="C:endoplasmic reticulum"/>
    <property type="evidence" value="ECO:0007669"/>
    <property type="project" value="TreeGrafter"/>
</dbReference>
<protein>
    <submittedName>
        <fullName evidence="4">DnaJ-domain-containing protein</fullName>
    </submittedName>
</protein>
<organism evidence="4 5">
    <name type="scientific">Coemansia reversa (strain ATCC 12441 / NRRL 1564)</name>
    <dbReference type="NCBI Taxonomy" id="763665"/>
    <lineage>
        <taxon>Eukaryota</taxon>
        <taxon>Fungi</taxon>
        <taxon>Fungi incertae sedis</taxon>
        <taxon>Zoopagomycota</taxon>
        <taxon>Kickxellomycotina</taxon>
        <taxon>Kickxellomycetes</taxon>
        <taxon>Kickxellales</taxon>
        <taxon>Kickxellaceae</taxon>
        <taxon>Coemansia</taxon>
    </lineage>
</organism>
<dbReference type="GO" id="GO:0051787">
    <property type="term" value="F:misfolded protein binding"/>
    <property type="evidence" value="ECO:0007669"/>
    <property type="project" value="TreeGrafter"/>
</dbReference>
<dbReference type="PROSITE" id="PS50076">
    <property type="entry name" value="DNAJ_2"/>
    <property type="match status" value="1"/>
</dbReference>
<gene>
    <name evidence="4" type="ORF">COEREDRAFT_80786</name>
</gene>
<feature type="transmembrane region" description="Helical" evidence="2">
    <location>
        <begin position="12"/>
        <end position="33"/>
    </location>
</feature>
<evidence type="ECO:0000313" key="5">
    <source>
        <dbReference type="Proteomes" id="UP000242474"/>
    </source>
</evidence>
<dbReference type="OrthoDB" id="436519at2759"/>
<feature type="domain" description="J" evidence="3">
    <location>
        <begin position="79"/>
        <end position="142"/>
    </location>
</feature>
<dbReference type="AlphaFoldDB" id="A0A2G5BDI6"/>
<dbReference type="PANTHER" id="PTHR44360:SF1">
    <property type="entry name" value="DNAJ HOMOLOG SUBFAMILY B MEMBER 9"/>
    <property type="match status" value="1"/>
</dbReference>
<keyword evidence="2" id="KW-0812">Transmembrane</keyword>
<dbReference type="SMART" id="SM00271">
    <property type="entry name" value="DnaJ"/>
    <property type="match status" value="1"/>
</dbReference>
<dbReference type="GO" id="GO:0051087">
    <property type="term" value="F:protein-folding chaperone binding"/>
    <property type="evidence" value="ECO:0007669"/>
    <property type="project" value="TreeGrafter"/>
</dbReference>
<dbReference type="EMBL" id="KZ303496">
    <property type="protein sequence ID" value="PIA17078.1"/>
    <property type="molecule type" value="Genomic_DNA"/>
</dbReference>
<dbReference type="Gene3D" id="1.10.287.110">
    <property type="entry name" value="DnaJ domain"/>
    <property type="match status" value="1"/>
</dbReference>
<dbReference type="GO" id="GO:0036503">
    <property type="term" value="P:ERAD pathway"/>
    <property type="evidence" value="ECO:0007669"/>
    <property type="project" value="TreeGrafter"/>
</dbReference>
<accession>A0A2G5BDI6</accession>
<proteinExistence type="predicted"/>
<dbReference type="STRING" id="763665.A0A2G5BDI6"/>
<dbReference type="Pfam" id="PF00226">
    <property type="entry name" value="DnaJ"/>
    <property type="match status" value="1"/>
</dbReference>
<evidence type="ECO:0000256" key="1">
    <source>
        <dbReference type="ARBA" id="ARBA00023186"/>
    </source>
</evidence>
<keyword evidence="2" id="KW-1133">Transmembrane helix</keyword>
<sequence>MANQGSDFTSIIGWLLLPQLAANYLLKITHWILQRIAPRLVPHPNTSQYTQHRRIAYVVVIISYLLYTLWATEQALGANFYHVLGLRPDSFNASQLRRNFRRLSLILHPDKNPEGEQQFILVQNAYKVLADPLARFVYNHAGEGAVKCQACKSINDYMLASIPSRLASYGAYILGSVAMQVFRIGKYGTYWRYVAIGTFAALDLAMMTSTTDPLAIRILLWLAPHRTSFEIAQILRQTMVCCFIALNQIGPQFIPHEKNVSTVALAKELLKKTRTTNVEILGKAVRLASFYKDTGLLPHMTESFEDEMKLGMTIGTSRKFCDEYTDRLNTERDKIKAE</sequence>
<feature type="transmembrane region" description="Helical" evidence="2">
    <location>
        <begin position="54"/>
        <end position="72"/>
    </location>
</feature>
<name>A0A2G5BDI6_COERN</name>
<dbReference type="PANTHER" id="PTHR44360">
    <property type="entry name" value="DNAJ HOMOLOG SUBFAMILY B MEMBER 9"/>
    <property type="match status" value="1"/>
</dbReference>
<evidence type="ECO:0000259" key="3">
    <source>
        <dbReference type="PROSITE" id="PS50076"/>
    </source>
</evidence>
<dbReference type="InterPro" id="IPR001623">
    <property type="entry name" value="DnaJ_domain"/>
</dbReference>